<dbReference type="InterPro" id="IPR003615">
    <property type="entry name" value="HNH_nuc"/>
</dbReference>
<dbReference type="Proteomes" id="UP001155220">
    <property type="component" value="Unassembled WGS sequence"/>
</dbReference>
<proteinExistence type="predicted"/>
<dbReference type="EMBL" id="JALHBS010000036">
    <property type="protein sequence ID" value="MCP3054897.1"/>
    <property type="molecule type" value="Genomic_DNA"/>
</dbReference>
<evidence type="ECO:0000259" key="1">
    <source>
        <dbReference type="Pfam" id="PF13391"/>
    </source>
</evidence>
<dbReference type="GO" id="GO:0004519">
    <property type="term" value="F:endonuclease activity"/>
    <property type="evidence" value="ECO:0007669"/>
    <property type="project" value="UniProtKB-KW"/>
</dbReference>
<keyword evidence="2" id="KW-0378">Hydrolase</keyword>
<feature type="domain" description="HNH nuclease" evidence="1">
    <location>
        <begin position="128"/>
        <end position="177"/>
    </location>
</feature>
<dbReference type="AlphaFoldDB" id="A0A9X2KHS1"/>
<evidence type="ECO:0000313" key="2">
    <source>
        <dbReference type="EMBL" id="MCP3054897.1"/>
    </source>
</evidence>
<keyword evidence="2" id="KW-0540">Nuclease</keyword>
<comment type="caution">
    <text evidence="2">The sequence shown here is derived from an EMBL/GenBank/DDBJ whole genome shotgun (WGS) entry which is preliminary data.</text>
</comment>
<reference evidence="2" key="1">
    <citation type="submission" date="2022-03" db="EMBL/GenBank/DDBJ databases">
        <title>Aurantimonas Liuensis sp. Nov., isolated from the hadal seawater of the Mariana Trench.</title>
        <authorList>
            <person name="Liu R."/>
        </authorList>
    </citation>
    <scope>NUCLEOTIDE SEQUENCE</scope>
    <source>
        <strain evidence="2">LRZ36</strain>
    </source>
</reference>
<sequence length="226" mass="25047">MVEPLAITNDQFAEALAEAADMDKEALRQASGAGTPRSYFVRYGNKVLPLKAVLRLAYIRAGVDWDGPHSLRAANALRARFEILHIEFNDEIKRLERQQRQRESIERWTREGQAKFRVALLELFGARCLVSGCNALEAIDAAHISGVASQGKDNLCNGLILRADLHRLFDAYLMSIDPESGIVRFAQECSDSYGTLATVKVTLPEGGPALCDFAPHFRQFEAAGRI</sequence>
<dbReference type="Pfam" id="PF13391">
    <property type="entry name" value="HNH_2"/>
    <property type="match status" value="1"/>
</dbReference>
<evidence type="ECO:0000313" key="3">
    <source>
        <dbReference type="Proteomes" id="UP001155220"/>
    </source>
</evidence>
<accession>A0A9X2KHS1</accession>
<keyword evidence="2" id="KW-0255">Endonuclease</keyword>
<gene>
    <name evidence="2" type="ORF">MJ956_06995</name>
</gene>
<name>A0A9X2KHS1_9HYPH</name>
<protein>
    <submittedName>
        <fullName evidence="2">HNH endonuclease</fullName>
    </submittedName>
</protein>
<keyword evidence="3" id="KW-1185">Reference proteome</keyword>
<organism evidence="2 3">
    <name type="scientific">Aurantimonas marianensis</name>
    <dbReference type="NCBI Taxonomy" id="2920428"/>
    <lineage>
        <taxon>Bacteria</taxon>
        <taxon>Pseudomonadati</taxon>
        <taxon>Pseudomonadota</taxon>
        <taxon>Alphaproteobacteria</taxon>
        <taxon>Hyphomicrobiales</taxon>
        <taxon>Aurantimonadaceae</taxon>
        <taxon>Aurantimonas</taxon>
    </lineage>
</organism>
<dbReference type="RefSeq" id="WP_253963765.1">
    <property type="nucleotide sequence ID" value="NZ_JALHBS010000036.1"/>
</dbReference>